<evidence type="ECO:0000313" key="1">
    <source>
        <dbReference type="EMBL" id="RQG94086.1"/>
    </source>
</evidence>
<keyword evidence="2" id="KW-1185">Reference proteome</keyword>
<protein>
    <submittedName>
        <fullName evidence="1">Uncharacterized protein</fullName>
    </submittedName>
</protein>
<reference evidence="1 2" key="1">
    <citation type="submission" date="2018-10" db="EMBL/GenBank/DDBJ databases">
        <title>Natrarchaeobius chitinivorans gen. nov., sp. nov., and Natrarchaeobius haloalkaliphilus sp. nov., alkaliphilic, chitin-utilizing haloarchaea from hypersaline alkaline lakes.</title>
        <authorList>
            <person name="Sorokin D.Y."/>
            <person name="Elcheninov A.G."/>
            <person name="Kostrikina N.A."/>
            <person name="Bale N.J."/>
            <person name="Sinninghe Damste J.S."/>
            <person name="Khijniak T.V."/>
            <person name="Kublanov I.V."/>
            <person name="Toshchakov S.V."/>
        </authorList>
    </citation>
    <scope>NUCLEOTIDE SEQUENCE [LARGE SCALE GENOMIC DNA]</scope>
    <source>
        <strain evidence="1 2">AArcht4T</strain>
    </source>
</reference>
<dbReference type="AlphaFoldDB" id="A0A3N6MJ14"/>
<dbReference type="Proteomes" id="UP000282323">
    <property type="component" value="Unassembled WGS sequence"/>
</dbReference>
<name>A0A3N6MJ14_NATCH</name>
<comment type="caution">
    <text evidence="1">The sequence shown here is derived from an EMBL/GenBank/DDBJ whole genome shotgun (WGS) entry which is preliminary data.</text>
</comment>
<sequence>MRSRTSELESPKASGDALEAELVQTIDAEAIEKWRKSGNDPSVLRRAQLTWKAPGGGTEVGYVGSIADR</sequence>
<evidence type="ECO:0000313" key="2">
    <source>
        <dbReference type="Proteomes" id="UP000282323"/>
    </source>
</evidence>
<dbReference type="OrthoDB" id="316855at2157"/>
<proteinExistence type="predicted"/>
<organism evidence="1 2">
    <name type="scientific">Natrarchaeobius chitinivorans</name>
    <dbReference type="NCBI Taxonomy" id="1679083"/>
    <lineage>
        <taxon>Archaea</taxon>
        <taxon>Methanobacteriati</taxon>
        <taxon>Methanobacteriota</taxon>
        <taxon>Stenosarchaea group</taxon>
        <taxon>Halobacteria</taxon>
        <taxon>Halobacteriales</taxon>
        <taxon>Natrialbaceae</taxon>
        <taxon>Natrarchaeobius</taxon>
    </lineage>
</organism>
<gene>
    <name evidence="1" type="ORF">EA473_13550</name>
</gene>
<dbReference type="RefSeq" id="WP_124196139.1">
    <property type="nucleotide sequence ID" value="NZ_REGA01000011.1"/>
</dbReference>
<dbReference type="EMBL" id="REGA01000011">
    <property type="protein sequence ID" value="RQG94086.1"/>
    <property type="molecule type" value="Genomic_DNA"/>
</dbReference>
<accession>A0A3N6MJ14</accession>